<dbReference type="EMBL" id="JACIBY010000001">
    <property type="protein sequence ID" value="MBB3836134.1"/>
    <property type="molecule type" value="Genomic_DNA"/>
</dbReference>
<name>A0A7W5ZHW1_9BACT</name>
<evidence type="ECO:0000313" key="2">
    <source>
        <dbReference type="Proteomes" id="UP000541352"/>
    </source>
</evidence>
<dbReference type="Proteomes" id="UP000541352">
    <property type="component" value="Unassembled WGS sequence"/>
</dbReference>
<evidence type="ECO:0000313" key="1">
    <source>
        <dbReference type="EMBL" id="MBB3836134.1"/>
    </source>
</evidence>
<protein>
    <submittedName>
        <fullName evidence="1">Uncharacterized protein</fullName>
    </submittedName>
</protein>
<gene>
    <name evidence="1" type="ORF">FHS57_000116</name>
</gene>
<reference evidence="1 2" key="1">
    <citation type="submission" date="2020-08" db="EMBL/GenBank/DDBJ databases">
        <title>Genomic Encyclopedia of Type Strains, Phase IV (KMG-IV): sequencing the most valuable type-strain genomes for metagenomic binning, comparative biology and taxonomic classification.</title>
        <authorList>
            <person name="Goeker M."/>
        </authorList>
    </citation>
    <scope>NUCLEOTIDE SEQUENCE [LARGE SCALE GENOMIC DNA]</scope>
    <source>
        <strain evidence="1 2">DSM 17976</strain>
    </source>
</reference>
<organism evidence="1 2">
    <name type="scientific">Runella defluvii</name>
    <dbReference type="NCBI Taxonomy" id="370973"/>
    <lineage>
        <taxon>Bacteria</taxon>
        <taxon>Pseudomonadati</taxon>
        <taxon>Bacteroidota</taxon>
        <taxon>Cytophagia</taxon>
        <taxon>Cytophagales</taxon>
        <taxon>Spirosomataceae</taxon>
        <taxon>Runella</taxon>
    </lineage>
</organism>
<accession>A0A7W5ZHW1</accession>
<dbReference type="AlphaFoldDB" id="A0A7W5ZHW1"/>
<proteinExistence type="predicted"/>
<sequence>MISLGQQLKMNGQKYANFKDTVKLLDEPERKSDVAAFNRKLIQLFL</sequence>
<keyword evidence="2" id="KW-1185">Reference proteome</keyword>
<comment type="caution">
    <text evidence="1">The sequence shown here is derived from an EMBL/GenBank/DDBJ whole genome shotgun (WGS) entry which is preliminary data.</text>
</comment>